<gene>
    <name evidence="1" type="ORF">T4C_8257</name>
</gene>
<evidence type="ECO:0000313" key="2">
    <source>
        <dbReference type="Proteomes" id="UP000054826"/>
    </source>
</evidence>
<comment type="caution">
    <text evidence="1">The sequence shown here is derived from an EMBL/GenBank/DDBJ whole genome shotgun (WGS) entry which is preliminary data.</text>
</comment>
<evidence type="ECO:0000313" key="1">
    <source>
        <dbReference type="EMBL" id="KRZ35212.1"/>
    </source>
</evidence>
<organism evidence="1 2">
    <name type="scientific">Trichinella pseudospiralis</name>
    <name type="common">Parasitic roundworm</name>
    <dbReference type="NCBI Taxonomy" id="6337"/>
    <lineage>
        <taxon>Eukaryota</taxon>
        <taxon>Metazoa</taxon>
        <taxon>Ecdysozoa</taxon>
        <taxon>Nematoda</taxon>
        <taxon>Enoplea</taxon>
        <taxon>Dorylaimia</taxon>
        <taxon>Trichinellida</taxon>
        <taxon>Trichinellidae</taxon>
        <taxon>Trichinella</taxon>
    </lineage>
</organism>
<name>A0A0V1JJR4_TRIPS</name>
<dbReference type="AlphaFoldDB" id="A0A0V1JJR4"/>
<dbReference type="Proteomes" id="UP000054826">
    <property type="component" value="Unassembled WGS sequence"/>
</dbReference>
<protein>
    <submittedName>
        <fullName evidence="1">Uncharacterized protein</fullName>
    </submittedName>
</protein>
<proteinExistence type="predicted"/>
<dbReference type="EMBL" id="JYDV01000094">
    <property type="protein sequence ID" value="KRZ35212.1"/>
    <property type="molecule type" value="Genomic_DNA"/>
</dbReference>
<reference evidence="1 2" key="1">
    <citation type="submission" date="2015-01" db="EMBL/GenBank/DDBJ databases">
        <title>Evolution of Trichinella species and genotypes.</title>
        <authorList>
            <person name="Korhonen P.K."/>
            <person name="Edoardo P."/>
            <person name="Giuseppe L.R."/>
            <person name="Gasser R.B."/>
        </authorList>
    </citation>
    <scope>NUCLEOTIDE SEQUENCE [LARGE SCALE GENOMIC DNA]</scope>
    <source>
        <strain evidence="1">ISS176</strain>
    </source>
</reference>
<accession>A0A0V1JJR4</accession>
<sequence length="48" mass="5530">MEIHIYVPEESTIDKQSNIISVLIDSEQFEKYNETTPDFPGCILLEIS</sequence>